<gene>
    <name evidence="1" type="ORF">FB559_3646</name>
</gene>
<accession>A0A543CLQ3</accession>
<sequence>MAIDISGEWWRGDSADDVADYLEELAPGGYPVHQVARSVCASCSGDVFTIELDPSAVCARRTCVSCGAVAYMLDSDQYWMDGDEEDGPESVVCSCGSDRFESAAGFSLMDDGEVRWVSVGIRCVQDGILGCPADWKIRYGPSRHLLDLA</sequence>
<organism evidence="1 2">
    <name type="scientific">Actinoallomurus bryophytorum</name>
    <dbReference type="NCBI Taxonomy" id="1490222"/>
    <lineage>
        <taxon>Bacteria</taxon>
        <taxon>Bacillati</taxon>
        <taxon>Actinomycetota</taxon>
        <taxon>Actinomycetes</taxon>
        <taxon>Streptosporangiales</taxon>
        <taxon>Thermomonosporaceae</taxon>
        <taxon>Actinoallomurus</taxon>
    </lineage>
</organism>
<protein>
    <submittedName>
        <fullName evidence="1">Uncharacterized protein</fullName>
    </submittedName>
</protein>
<proteinExistence type="predicted"/>
<dbReference type="OrthoDB" id="281728at2"/>
<reference evidence="1 2" key="1">
    <citation type="submission" date="2019-06" db="EMBL/GenBank/DDBJ databases">
        <title>Sequencing the genomes of 1000 actinobacteria strains.</title>
        <authorList>
            <person name="Klenk H.-P."/>
        </authorList>
    </citation>
    <scope>NUCLEOTIDE SEQUENCE [LARGE SCALE GENOMIC DNA]</scope>
    <source>
        <strain evidence="1 2">DSM 102200</strain>
    </source>
</reference>
<dbReference type="Proteomes" id="UP000316096">
    <property type="component" value="Unassembled WGS sequence"/>
</dbReference>
<dbReference type="EMBL" id="VFOZ01000001">
    <property type="protein sequence ID" value="TQL98032.1"/>
    <property type="molecule type" value="Genomic_DNA"/>
</dbReference>
<keyword evidence="2" id="KW-1185">Reference proteome</keyword>
<evidence type="ECO:0000313" key="1">
    <source>
        <dbReference type="EMBL" id="TQL98032.1"/>
    </source>
</evidence>
<dbReference type="AlphaFoldDB" id="A0A543CLQ3"/>
<dbReference type="RefSeq" id="WP_141956683.1">
    <property type="nucleotide sequence ID" value="NZ_VFOZ01000001.1"/>
</dbReference>
<name>A0A543CLQ3_9ACTN</name>
<comment type="caution">
    <text evidence="1">The sequence shown here is derived from an EMBL/GenBank/DDBJ whole genome shotgun (WGS) entry which is preliminary data.</text>
</comment>
<evidence type="ECO:0000313" key="2">
    <source>
        <dbReference type="Proteomes" id="UP000316096"/>
    </source>
</evidence>